<name>A0A8J3DK98_9BACT</name>
<sequence>MKKNNEIIIQLVEHGSQNKLQLPDVYFDIRFFVSDRFRYCFWFGPSDSNGQLRITYDEVERKRCENSHESLMDYNTPVEELDDRIEISIPNVASQKKAYEIATRWAGKGTPPPYAKAWLESNNKLISAEPLTAKVSSGLIYIGVSRL</sequence>
<reference evidence="1" key="1">
    <citation type="journal article" date="2014" name="Int. J. Syst. Evol. Microbiol.">
        <title>Complete genome sequence of Corynebacterium casei LMG S-19264T (=DSM 44701T), isolated from a smear-ripened cheese.</title>
        <authorList>
            <consortium name="US DOE Joint Genome Institute (JGI-PGF)"/>
            <person name="Walter F."/>
            <person name="Albersmeier A."/>
            <person name="Kalinowski J."/>
            <person name="Ruckert C."/>
        </authorList>
    </citation>
    <scope>NUCLEOTIDE SEQUENCE</scope>
    <source>
        <strain evidence="1">KCTC 12870</strain>
    </source>
</reference>
<dbReference type="Proteomes" id="UP000642829">
    <property type="component" value="Unassembled WGS sequence"/>
</dbReference>
<accession>A0A8J3DK98</accession>
<comment type="caution">
    <text evidence="1">The sequence shown here is derived from an EMBL/GenBank/DDBJ whole genome shotgun (WGS) entry which is preliminary data.</text>
</comment>
<gene>
    <name evidence="1" type="ORF">GCM10007047_34260</name>
</gene>
<evidence type="ECO:0000313" key="1">
    <source>
        <dbReference type="EMBL" id="GHC14183.1"/>
    </source>
</evidence>
<protein>
    <submittedName>
        <fullName evidence="1">Uncharacterized protein</fullName>
    </submittedName>
</protein>
<dbReference type="EMBL" id="BMXG01000045">
    <property type="protein sequence ID" value="GHC14183.1"/>
    <property type="molecule type" value="Genomic_DNA"/>
</dbReference>
<evidence type="ECO:0000313" key="2">
    <source>
        <dbReference type="Proteomes" id="UP000642829"/>
    </source>
</evidence>
<dbReference type="RefSeq" id="WP_189517631.1">
    <property type="nucleotide sequence ID" value="NZ_BMXG01000045.1"/>
</dbReference>
<proteinExistence type="predicted"/>
<reference evidence="1" key="2">
    <citation type="submission" date="2020-09" db="EMBL/GenBank/DDBJ databases">
        <authorList>
            <person name="Sun Q."/>
            <person name="Kim S."/>
        </authorList>
    </citation>
    <scope>NUCLEOTIDE SEQUENCE</scope>
    <source>
        <strain evidence="1">KCTC 12870</strain>
    </source>
</reference>
<dbReference type="AlphaFoldDB" id="A0A8J3DK98"/>
<keyword evidence="2" id="KW-1185">Reference proteome</keyword>
<organism evidence="1 2">
    <name type="scientific">Cerasicoccus arenae</name>
    <dbReference type="NCBI Taxonomy" id="424488"/>
    <lineage>
        <taxon>Bacteria</taxon>
        <taxon>Pseudomonadati</taxon>
        <taxon>Verrucomicrobiota</taxon>
        <taxon>Opitutia</taxon>
        <taxon>Puniceicoccales</taxon>
        <taxon>Cerasicoccaceae</taxon>
        <taxon>Cerasicoccus</taxon>
    </lineage>
</organism>